<dbReference type="InterPro" id="IPR036412">
    <property type="entry name" value="HAD-like_sf"/>
</dbReference>
<feature type="transmembrane region" description="Helical" evidence="16">
    <location>
        <begin position="737"/>
        <end position="753"/>
    </location>
</feature>
<dbReference type="SUPFAM" id="SSF55008">
    <property type="entry name" value="HMA, heavy metal-associated domain"/>
    <property type="match status" value="2"/>
</dbReference>
<dbReference type="InterPro" id="IPR044492">
    <property type="entry name" value="P_typ_ATPase_HD_dom"/>
</dbReference>
<evidence type="ECO:0000256" key="8">
    <source>
        <dbReference type="ARBA" id="ARBA00022796"/>
    </source>
</evidence>
<comment type="caution">
    <text evidence="18">The sequence shown here is derived from an EMBL/GenBank/DDBJ whole genome shotgun (WGS) entry which is preliminary data.</text>
</comment>
<evidence type="ECO:0000256" key="12">
    <source>
        <dbReference type="ARBA" id="ARBA00022989"/>
    </source>
</evidence>
<feature type="transmembrane region" description="Helical" evidence="16">
    <location>
        <begin position="242"/>
        <end position="262"/>
    </location>
</feature>
<evidence type="ECO:0000256" key="1">
    <source>
        <dbReference type="ARBA" id="ARBA00004127"/>
    </source>
</evidence>
<keyword evidence="10" id="KW-0460">Magnesium</keyword>
<evidence type="ECO:0000256" key="11">
    <source>
        <dbReference type="ARBA" id="ARBA00022967"/>
    </source>
</evidence>
<dbReference type="InterPro" id="IPR023298">
    <property type="entry name" value="ATPase_P-typ_TM_dom_sf"/>
</dbReference>
<sequence>MSSTVHLPVSGMSCASCVARIERALQPLDGVKEVAVNLATEQVSVQGDFDIESVLQTLRTTGYPATVQHQQFAVEGMHCGSCAGRIEKAFSALPDVLKASVNLATEQLTLISTQGISAEVVGQQLSAAGYALAGTPQAPEQSSDTTIKPGVDGLLVLAAVFTVPLVAPMVLAIFQMDAMLPPLWQWILATPVQFIAGSRFYRGAWSSLKAGVGNMDVLVALGTTAAYGLSVYHTLLPGAADAAVYFESSSAVITLVLLGKFLEHRAKRRTTEALRALEKLRPEQARVWRDGAWQQVAINDVQVDDKVSIKPGEQVPCDGVILEGRSHLDEALLTGESAPVSKQKDDPVTGGAYNLDGALTVRVTRIGAESTLSAIIRLVSEAQGEKAPVQALVDKVSAVFVPVVLAIALLTLLGWGLMTGDWTTGILNAVAVLVIACPCALGLATPAAIMAGTGSAARAGILVKDAKALEQALHIDWVLFDKTGTLTEGKPRLVDWTAVDGKSEALLALAAGLQQHSEHPLATAVLDCAEEKGVTPVDINEPKTQAGRGIQGKTAEGQTALLGSERWIQELHIGIPDNLSVPAGATVSYVARGEGDDYQLVGILAFVDTIKDSAHRAIETLAKANIKVAMLTGDNRDSAKAVARELGVDDVRAELLPEDKIAAVKEMQQQGFEVAMVGDGINDAPALAQADLGIAMASGTDVAMSASAITLMRADPALVADALTIARLTVRKIRQNLFWAFIFNTLGIPLAALGYLSPLIAGGAMAFSSVLVVFNALLLQRWRVSGGEHD</sequence>
<dbReference type="NCBIfam" id="TIGR00003">
    <property type="entry name" value="copper ion binding protein"/>
    <property type="match status" value="1"/>
</dbReference>
<keyword evidence="7 16" id="KW-0547">Nucleotide-binding</keyword>
<dbReference type="PANTHER" id="PTHR43520">
    <property type="entry name" value="ATP7, ISOFORM B"/>
    <property type="match status" value="1"/>
</dbReference>
<evidence type="ECO:0000256" key="6">
    <source>
        <dbReference type="ARBA" id="ARBA00022737"/>
    </source>
</evidence>
<keyword evidence="19" id="KW-1185">Reference proteome</keyword>
<dbReference type="InterPro" id="IPR036163">
    <property type="entry name" value="HMA_dom_sf"/>
</dbReference>
<comment type="similarity">
    <text evidence="2 16">Belongs to the cation transport ATPase (P-type) (TC 3.A.3) family. Type IB subfamily.</text>
</comment>
<dbReference type="EMBL" id="JAJEWP010000002">
    <property type="protein sequence ID" value="MCC2616547.1"/>
    <property type="molecule type" value="Genomic_DNA"/>
</dbReference>
<protein>
    <submittedName>
        <fullName evidence="18">Heavy metal translocating P-type ATPase</fullName>
    </submittedName>
</protein>
<dbReference type="SFLD" id="SFLDF00027">
    <property type="entry name" value="p-type_atpase"/>
    <property type="match status" value="1"/>
</dbReference>
<comment type="subcellular location">
    <subcellularLocation>
        <location evidence="16">Cell membrane</location>
    </subcellularLocation>
    <subcellularLocation>
        <location evidence="1">Endomembrane system</location>
        <topology evidence="1">Multi-pass membrane protein</topology>
    </subcellularLocation>
</comment>
<dbReference type="SUPFAM" id="SSF56784">
    <property type="entry name" value="HAD-like"/>
    <property type="match status" value="1"/>
</dbReference>
<evidence type="ECO:0000313" key="18">
    <source>
        <dbReference type="EMBL" id="MCC2616547.1"/>
    </source>
</evidence>
<feature type="transmembrane region" description="Helical" evidence="16">
    <location>
        <begin position="759"/>
        <end position="779"/>
    </location>
</feature>
<evidence type="ECO:0000256" key="4">
    <source>
        <dbReference type="ARBA" id="ARBA00022692"/>
    </source>
</evidence>
<feature type="domain" description="HMA" evidence="17">
    <location>
        <begin position="3"/>
        <end position="66"/>
    </location>
</feature>
<dbReference type="InterPro" id="IPR001757">
    <property type="entry name" value="P_typ_ATPase"/>
</dbReference>
<gene>
    <name evidence="18" type="ORF">LJ739_09870</name>
</gene>
<dbReference type="CDD" id="cd00371">
    <property type="entry name" value="HMA"/>
    <property type="match status" value="2"/>
</dbReference>
<feature type="transmembrane region" description="Helical" evidence="16">
    <location>
        <begin position="217"/>
        <end position="236"/>
    </location>
</feature>
<dbReference type="SFLD" id="SFLDG00002">
    <property type="entry name" value="C1.7:_P-type_atpase_like"/>
    <property type="match status" value="1"/>
</dbReference>
<evidence type="ECO:0000256" key="9">
    <source>
        <dbReference type="ARBA" id="ARBA00022840"/>
    </source>
</evidence>
<dbReference type="Gene3D" id="2.70.150.10">
    <property type="entry name" value="Calcium-transporting ATPase, cytoplasmic transduction domain A"/>
    <property type="match status" value="1"/>
</dbReference>
<reference evidence="18 19" key="1">
    <citation type="submission" date="2021-10" db="EMBL/GenBank/DDBJ databases">
        <title>Draft genome of Aestuariibacter halophilus JC2043.</title>
        <authorList>
            <person name="Emsley S.A."/>
            <person name="Pfannmuller K.M."/>
            <person name="Ushijima B."/>
            <person name="Saw J.H."/>
            <person name="Videau P."/>
        </authorList>
    </citation>
    <scope>NUCLEOTIDE SEQUENCE [LARGE SCALE GENOMIC DNA]</scope>
    <source>
        <strain evidence="18 19">JC2043</strain>
    </source>
</reference>
<evidence type="ECO:0000256" key="10">
    <source>
        <dbReference type="ARBA" id="ARBA00022842"/>
    </source>
</evidence>
<dbReference type="Pfam" id="PF00122">
    <property type="entry name" value="E1-E2_ATPase"/>
    <property type="match status" value="1"/>
</dbReference>
<evidence type="ECO:0000256" key="15">
    <source>
        <dbReference type="ARBA" id="ARBA00023136"/>
    </source>
</evidence>
<dbReference type="PROSITE" id="PS01047">
    <property type="entry name" value="HMA_1"/>
    <property type="match status" value="1"/>
</dbReference>
<dbReference type="PROSITE" id="PS50846">
    <property type="entry name" value="HMA_2"/>
    <property type="match status" value="2"/>
</dbReference>
<dbReference type="Pfam" id="PF00702">
    <property type="entry name" value="Hydrolase"/>
    <property type="match status" value="1"/>
</dbReference>
<accession>A0ABS8G7H1</accession>
<dbReference type="CDD" id="cd02094">
    <property type="entry name" value="P-type_ATPase_Cu-like"/>
    <property type="match status" value="1"/>
</dbReference>
<keyword evidence="15 16" id="KW-0472">Membrane</keyword>
<feature type="transmembrane region" description="Helical" evidence="16">
    <location>
        <begin position="429"/>
        <end position="449"/>
    </location>
</feature>
<evidence type="ECO:0000256" key="5">
    <source>
        <dbReference type="ARBA" id="ARBA00022723"/>
    </source>
</evidence>
<dbReference type="Gene3D" id="3.30.70.100">
    <property type="match status" value="2"/>
</dbReference>
<evidence type="ECO:0000256" key="2">
    <source>
        <dbReference type="ARBA" id="ARBA00006024"/>
    </source>
</evidence>
<evidence type="ECO:0000256" key="13">
    <source>
        <dbReference type="ARBA" id="ARBA00023008"/>
    </source>
</evidence>
<feature type="transmembrane region" description="Helical" evidence="16">
    <location>
        <begin position="396"/>
        <end position="417"/>
    </location>
</feature>
<evidence type="ECO:0000256" key="14">
    <source>
        <dbReference type="ARBA" id="ARBA00023065"/>
    </source>
</evidence>
<dbReference type="InterPro" id="IPR023214">
    <property type="entry name" value="HAD_sf"/>
</dbReference>
<dbReference type="InterPro" id="IPR008250">
    <property type="entry name" value="ATPase_P-typ_transduc_dom_A_sf"/>
</dbReference>
<dbReference type="PANTHER" id="PTHR43520:SF8">
    <property type="entry name" value="P-TYPE CU(+) TRANSPORTER"/>
    <property type="match status" value="1"/>
</dbReference>
<dbReference type="NCBIfam" id="TIGR01525">
    <property type="entry name" value="ATPase-IB_hvy"/>
    <property type="match status" value="1"/>
</dbReference>
<evidence type="ECO:0000313" key="19">
    <source>
        <dbReference type="Proteomes" id="UP001520878"/>
    </source>
</evidence>
<dbReference type="InterPro" id="IPR023299">
    <property type="entry name" value="ATPase_P-typ_cyto_dom_N"/>
</dbReference>
<keyword evidence="11" id="KW-1278">Translocase</keyword>
<keyword evidence="14" id="KW-0406">Ion transport</keyword>
<keyword evidence="13" id="KW-0186">Copper</keyword>
<feature type="transmembrane region" description="Helical" evidence="16">
    <location>
        <begin position="186"/>
        <end position="205"/>
    </location>
</feature>
<keyword evidence="9 16" id="KW-0067">ATP-binding</keyword>
<keyword evidence="16" id="KW-1003">Cell membrane</keyword>
<keyword evidence="6" id="KW-0677">Repeat</keyword>
<dbReference type="InterPro" id="IPR006122">
    <property type="entry name" value="HMA_Cu_ion-bd"/>
</dbReference>
<keyword evidence="5 16" id="KW-0479">Metal-binding</keyword>
<proteinExistence type="inferred from homology"/>
<keyword evidence="4 16" id="KW-0812">Transmembrane</keyword>
<dbReference type="SUPFAM" id="SSF81653">
    <property type="entry name" value="Calcium ATPase, transduction domain A"/>
    <property type="match status" value="1"/>
</dbReference>
<keyword evidence="8" id="KW-0187">Copper transport</keyword>
<dbReference type="InterPro" id="IPR006121">
    <property type="entry name" value="HMA_dom"/>
</dbReference>
<keyword evidence="3" id="KW-0813">Transport</keyword>
<evidence type="ECO:0000256" key="16">
    <source>
        <dbReference type="RuleBase" id="RU362081"/>
    </source>
</evidence>
<dbReference type="Gene3D" id="3.40.1110.10">
    <property type="entry name" value="Calcium-transporting ATPase, cytoplasmic domain N"/>
    <property type="match status" value="1"/>
</dbReference>
<dbReference type="InterPro" id="IPR018303">
    <property type="entry name" value="ATPase_P-typ_P_site"/>
</dbReference>
<dbReference type="PRINTS" id="PR00119">
    <property type="entry name" value="CATATPASE"/>
</dbReference>
<organism evidence="18 19">
    <name type="scientific">Fluctibacter halophilus</name>
    <dbReference type="NCBI Taxonomy" id="226011"/>
    <lineage>
        <taxon>Bacteria</taxon>
        <taxon>Pseudomonadati</taxon>
        <taxon>Pseudomonadota</taxon>
        <taxon>Gammaproteobacteria</taxon>
        <taxon>Alteromonadales</taxon>
        <taxon>Alteromonadaceae</taxon>
        <taxon>Fluctibacter</taxon>
    </lineage>
</organism>
<dbReference type="SFLD" id="SFLDS00003">
    <property type="entry name" value="Haloacid_Dehalogenase"/>
    <property type="match status" value="1"/>
</dbReference>
<feature type="domain" description="HMA" evidence="17">
    <location>
        <begin position="68"/>
        <end position="133"/>
    </location>
</feature>
<dbReference type="InterPro" id="IPR017969">
    <property type="entry name" value="Heavy-metal-associated_CS"/>
</dbReference>
<dbReference type="PROSITE" id="PS01229">
    <property type="entry name" value="COF_2"/>
    <property type="match status" value="1"/>
</dbReference>
<evidence type="ECO:0000256" key="3">
    <source>
        <dbReference type="ARBA" id="ARBA00022448"/>
    </source>
</evidence>
<keyword evidence="12 16" id="KW-1133">Transmembrane helix</keyword>
<dbReference type="InterPro" id="IPR059000">
    <property type="entry name" value="ATPase_P-type_domA"/>
</dbReference>
<feature type="transmembrane region" description="Helical" evidence="16">
    <location>
        <begin position="154"/>
        <end position="174"/>
    </location>
</feature>
<dbReference type="SUPFAM" id="SSF81665">
    <property type="entry name" value="Calcium ATPase, transmembrane domain M"/>
    <property type="match status" value="1"/>
</dbReference>
<dbReference type="PRINTS" id="PR00941">
    <property type="entry name" value="CDATPASE"/>
</dbReference>
<dbReference type="InterPro" id="IPR027256">
    <property type="entry name" value="P-typ_ATPase_IB"/>
</dbReference>
<dbReference type="NCBIfam" id="TIGR01494">
    <property type="entry name" value="ATPase_P-type"/>
    <property type="match status" value="1"/>
</dbReference>
<dbReference type="NCBIfam" id="TIGR01511">
    <property type="entry name" value="ATPase-IB1_Cu"/>
    <property type="match status" value="1"/>
</dbReference>
<dbReference type="Proteomes" id="UP001520878">
    <property type="component" value="Unassembled WGS sequence"/>
</dbReference>
<dbReference type="Gene3D" id="3.40.50.1000">
    <property type="entry name" value="HAD superfamily/HAD-like"/>
    <property type="match status" value="1"/>
</dbReference>
<dbReference type="PROSITE" id="PS00154">
    <property type="entry name" value="ATPASE_E1_E2"/>
    <property type="match status" value="1"/>
</dbReference>
<name>A0ABS8G7H1_9ALTE</name>
<dbReference type="RefSeq" id="WP_229159981.1">
    <property type="nucleotide sequence ID" value="NZ_JAJEWP010000002.1"/>
</dbReference>
<dbReference type="Pfam" id="PF00403">
    <property type="entry name" value="HMA"/>
    <property type="match status" value="2"/>
</dbReference>
<evidence type="ECO:0000256" key="7">
    <source>
        <dbReference type="ARBA" id="ARBA00022741"/>
    </source>
</evidence>
<evidence type="ECO:0000259" key="17">
    <source>
        <dbReference type="PROSITE" id="PS50846"/>
    </source>
</evidence>